<keyword evidence="8 16" id="KW-0227">DNA damage</keyword>
<evidence type="ECO:0000256" key="14">
    <source>
        <dbReference type="ARBA" id="ARBA00049244"/>
    </source>
</evidence>
<evidence type="ECO:0000256" key="10">
    <source>
        <dbReference type="ARBA" id="ARBA00022839"/>
    </source>
</evidence>
<keyword evidence="13 16" id="KW-0234">DNA repair</keyword>
<keyword evidence="11 16" id="KW-0239">DNA-directed DNA polymerase</keyword>
<dbReference type="InterPro" id="IPR012337">
    <property type="entry name" value="RNaseH-like_sf"/>
</dbReference>
<keyword evidence="6 16" id="KW-0235">DNA replication</keyword>
<evidence type="ECO:0000256" key="8">
    <source>
        <dbReference type="ARBA" id="ARBA00022763"/>
    </source>
</evidence>
<dbReference type="InterPro" id="IPR001098">
    <property type="entry name" value="DNA-dir_DNA_pol_A_palm_dom"/>
</dbReference>
<keyword evidence="5 16" id="KW-0548">Nucleotidyltransferase</keyword>
<evidence type="ECO:0000313" key="20">
    <source>
        <dbReference type="EMBL" id="KKD38389.1"/>
    </source>
</evidence>
<keyword evidence="7" id="KW-0540">Nuclease</keyword>
<dbReference type="InterPro" id="IPR008918">
    <property type="entry name" value="HhH2"/>
</dbReference>
<proteinExistence type="inferred from homology"/>
<keyword evidence="9 16" id="KW-0378">Hydrolase</keyword>
<keyword evidence="12 16" id="KW-0238">DNA-binding</keyword>
<dbReference type="EMBL" id="LATL02000026">
    <property type="protein sequence ID" value="KKD38389.1"/>
    <property type="molecule type" value="Genomic_DNA"/>
</dbReference>
<evidence type="ECO:0000256" key="11">
    <source>
        <dbReference type="ARBA" id="ARBA00022932"/>
    </source>
</evidence>
<evidence type="ECO:0000256" key="4">
    <source>
        <dbReference type="ARBA" id="ARBA00022679"/>
    </source>
</evidence>
<evidence type="ECO:0000256" key="13">
    <source>
        <dbReference type="ARBA" id="ARBA00023204"/>
    </source>
</evidence>
<dbReference type="SUPFAM" id="SSF53098">
    <property type="entry name" value="Ribonuclease H-like"/>
    <property type="match status" value="1"/>
</dbReference>
<dbReference type="PANTHER" id="PTHR10133">
    <property type="entry name" value="DNA POLYMERASE I"/>
    <property type="match status" value="1"/>
</dbReference>
<gene>
    <name evidence="16" type="primary">polA</name>
    <name evidence="20" type="ORF">WN50_09090</name>
</gene>
<dbReference type="InterPro" id="IPR002298">
    <property type="entry name" value="DNA_polymerase_A"/>
</dbReference>
<dbReference type="CDD" id="cd09898">
    <property type="entry name" value="H3TH_53EXO"/>
    <property type="match status" value="1"/>
</dbReference>
<dbReference type="SUPFAM" id="SSF88723">
    <property type="entry name" value="PIN domain-like"/>
    <property type="match status" value="1"/>
</dbReference>
<dbReference type="Pfam" id="PF01367">
    <property type="entry name" value="5_3_exonuc"/>
    <property type="match status" value="1"/>
</dbReference>
<keyword evidence="10 16" id="KW-0269">Exonuclease</keyword>
<dbReference type="InterPro" id="IPR043502">
    <property type="entry name" value="DNA/RNA_pol_sf"/>
</dbReference>
<dbReference type="InterPro" id="IPR020046">
    <property type="entry name" value="5-3_exonucl_a-hlix_arch_N"/>
</dbReference>
<organism evidence="20 21">
    <name type="scientific">Limnoraphis robusta CS-951</name>
    <dbReference type="NCBI Taxonomy" id="1637645"/>
    <lineage>
        <taxon>Bacteria</taxon>
        <taxon>Bacillati</taxon>
        <taxon>Cyanobacteriota</taxon>
        <taxon>Cyanophyceae</taxon>
        <taxon>Oscillatoriophycideae</taxon>
        <taxon>Oscillatoriales</taxon>
        <taxon>Sirenicapillariaceae</taxon>
        <taxon>Limnoraphis</taxon>
    </lineage>
</organism>
<dbReference type="InterPro" id="IPR018320">
    <property type="entry name" value="DNA_polymerase_1"/>
</dbReference>
<comment type="caution">
    <text evidence="20">The sequence shown here is derived from an EMBL/GenBank/DDBJ whole genome shotgun (WGS) entry which is preliminary data.</text>
</comment>
<evidence type="ECO:0000259" key="19">
    <source>
        <dbReference type="SMART" id="SM00482"/>
    </source>
</evidence>
<evidence type="ECO:0000256" key="5">
    <source>
        <dbReference type="ARBA" id="ARBA00022695"/>
    </source>
</evidence>
<evidence type="ECO:0000259" key="18">
    <source>
        <dbReference type="SMART" id="SM00475"/>
    </source>
</evidence>
<dbReference type="Gene3D" id="3.40.50.1010">
    <property type="entry name" value="5'-nuclease"/>
    <property type="match status" value="1"/>
</dbReference>
<dbReference type="CDD" id="cd09859">
    <property type="entry name" value="PIN_53EXO"/>
    <property type="match status" value="1"/>
</dbReference>
<dbReference type="FunFam" id="1.20.1060.10:FF:000001">
    <property type="entry name" value="DNA polymerase I"/>
    <property type="match status" value="1"/>
</dbReference>
<dbReference type="FunFam" id="1.10.150.20:FF:000003">
    <property type="entry name" value="DNA polymerase I"/>
    <property type="match status" value="1"/>
</dbReference>
<comment type="catalytic activity">
    <reaction evidence="14 16">
        <text>DNA(n) + a 2'-deoxyribonucleoside 5'-triphosphate = DNA(n+1) + diphosphate</text>
        <dbReference type="Rhea" id="RHEA:22508"/>
        <dbReference type="Rhea" id="RHEA-COMP:17339"/>
        <dbReference type="Rhea" id="RHEA-COMP:17340"/>
        <dbReference type="ChEBI" id="CHEBI:33019"/>
        <dbReference type="ChEBI" id="CHEBI:61560"/>
        <dbReference type="ChEBI" id="CHEBI:173112"/>
        <dbReference type="EC" id="2.7.7.7"/>
    </reaction>
</comment>
<feature type="domain" description="DNA-directed DNA polymerase family A palm" evidence="19">
    <location>
        <begin position="721"/>
        <end position="945"/>
    </location>
</feature>
<evidence type="ECO:0000313" key="21">
    <source>
        <dbReference type="Proteomes" id="UP000033607"/>
    </source>
</evidence>
<dbReference type="Gene3D" id="3.30.70.370">
    <property type="match status" value="1"/>
</dbReference>
<dbReference type="InterPro" id="IPR036279">
    <property type="entry name" value="5-3_exonuclease_C_sf"/>
</dbReference>
<accession>A0A0F5YHK2</accession>
<dbReference type="GO" id="GO:0008409">
    <property type="term" value="F:5'-3' exonuclease activity"/>
    <property type="evidence" value="ECO:0007669"/>
    <property type="project" value="UniProtKB-UniRule"/>
</dbReference>
<dbReference type="GO" id="GO:0006261">
    <property type="term" value="P:DNA-templated DNA replication"/>
    <property type="evidence" value="ECO:0007669"/>
    <property type="project" value="UniProtKB-UniRule"/>
</dbReference>
<dbReference type="GO" id="GO:0008408">
    <property type="term" value="F:3'-5' exonuclease activity"/>
    <property type="evidence" value="ECO:0007669"/>
    <property type="project" value="UniProtKB-UniRule"/>
</dbReference>
<evidence type="ECO:0000256" key="1">
    <source>
        <dbReference type="ARBA" id="ARBA00007705"/>
    </source>
</evidence>
<dbReference type="Pfam" id="PF00476">
    <property type="entry name" value="DNA_pol_A"/>
    <property type="match status" value="1"/>
</dbReference>
<evidence type="ECO:0000259" key="17">
    <source>
        <dbReference type="SMART" id="SM00474"/>
    </source>
</evidence>
<protein>
    <recommendedName>
        <fullName evidence="3 15">DNA polymerase I</fullName>
        <ecNumber evidence="2 15">2.7.7.7</ecNumber>
    </recommendedName>
</protein>
<keyword evidence="4 16" id="KW-0808">Transferase</keyword>
<evidence type="ECO:0000256" key="7">
    <source>
        <dbReference type="ARBA" id="ARBA00022722"/>
    </source>
</evidence>
<dbReference type="NCBIfam" id="NF004397">
    <property type="entry name" value="PRK05755.1"/>
    <property type="match status" value="1"/>
</dbReference>
<dbReference type="CDD" id="cd08637">
    <property type="entry name" value="DNA_pol_A_pol_I_C"/>
    <property type="match status" value="1"/>
</dbReference>
<dbReference type="SMART" id="SM00474">
    <property type="entry name" value="35EXOc"/>
    <property type="match status" value="1"/>
</dbReference>
<dbReference type="GO" id="GO:0006302">
    <property type="term" value="P:double-strand break repair"/>
    <property type="evidence" value="ECO:0007669"/>
    <property type="project" value="TreeGrafter"/>
</dbReference>
<dbReference type="GO" id="GO:0003887">
    <property type="term" value="F:DNA-directed DNA polymerase activity"/>
    <property type="evidence" value="ECO:0007669"/>
    <property type="project" value="UniProtKB-UniRule"/>
</dbReference>
<dbReference type="CDD" id="cd06139">
    <property type="entry name" value="DNA_polA_I_Ecoli_like_exo"/>
    <property type="match status" value="1"/>
</dbReference>
<dbReference type="PRINTS" id="PR00868">
    <property type="entry name" value="DNAPOLI"/>
</dbReference>
<dbReference type="InterPro" id="IPR020045">
    <property type="entry name" value="DNA_polI_H3TH"/>
</dbReference>
<evidence type="ECO:0000256" key="2">
    <source>
        <dbReference type="ARBA" id="ARBA00012417"/>
    </source>
</evidence>
<evidence type="ECO:0000256" key="6">
    <source>
        <dbReference type="ARBA" id="ARBA00022705"/>
    </source>
</evidence>
<dbReference type="InterPro" id="IPR036397">
    <property type="entry name" value="RNaseH_sf"/>
</dbReference>
<dbReference type="OrthoDB" id="9806424at2"/>
<feature type="domain" description="3'-5' exonuclease" evidence="17">
    <location>
        <begin position="362"/>
        <end position="551"/>
    </location>
</feature>
<dbReference type="SMART" id="SM00482">
    <property type="entry name" value="POLAc"/>
    <property type="match status" value="1"/>
</dbReference>
<dbReference type="SUPFAM" id="SSF47807">
    <property type="entry name" value="5' to 3' exonuclease, C-terminal subdomain"/>
    <property type="match status" value="1"/>
</dbReference>
<dbReference type="SMART" id="SM00475">
    <property type="entry name" value="53EXOc"/>
    <property type="match status" value="1"/>
</dbReference>
<dbReference type="InterPro" id="IPR002421">
    <property type="entry name" value="5-3_exonuclease"/>
</dbReference>
<dbReference type="GO" id="GO:0003677">
    <property type="term" value="F:DNA binding"/>
    <property type="evidence" value="ECO:0007669"/>
    <property type="project" value="UniProtKB-UniRule"/>
</dbReference>
<dbReference type="Proteomes" id="UP000033607">
    <property type="component" value="Unassembled WGS sequence"/>
</dbReference>
<evidence type="ECO:0000256" key="9">
    <source>
        <dbReference type="ARBA" id="ARBA00022801"/>
    </source>
</evidence>
<dbReference type="SUPFAM" id="SSF56672">
    <property type="entry name" value="DNA/RNA polymerases"/>
    <property type="match status" value="1"/>
</dbReference>
<comment type="function">
    <text evidence="16">In addition to polymerase activity, this DNA polymerase exhibits 3'-5' and 5'-3' exonuclease activity.</text>
</comment>
<evidence type="ECO:0000256" key="3">
    <source>
        <dbReference type="ARBA" id="ARBA00020311"/>
    </source>
</evidence>
<dbReference type="SMART" id="SM00279">
    <property type="entry name" value="HhH2"/>
    <property type="match status" value="1"/>
</dbReference>
<dbReference type="Gene3D" id="1.20.1060.10">
    <property type="entry name" value="Taq DNA Polymerase, Chain T, domain 4"/>
    <property type="match status" value="1"/>
</dbReference>
<dbReference type="PATRIC" id="fig|1637645.4.peg.505"/>
<sequence length="981" mass="111031">MNILLSNGFDVANTPVLILVDGHSLAFRAYYAFAKSRTGGLRTQTGIPTSVSFGFLNSLLNTIKTYKPQYLAIAFDRGEPTFRHEADATYKANRSETPEDFIEDIHHLQEVLEGLNVPIVTAAGYEADDVIGTLAKQGLEAGYFVKILSGDQDLFQLIDGDEKISVLHLSPGKGNQTTEFRAENVVEKLKIKPSQLIDYKALCGDKSDNIPGVRGIGEKTAVQLLSEYPSLDEIYASLDKIKGATRQKLEDGKEAAYHSQRMAKIVQDVPLKISIADCNFTRLDFSKIIPKLKELEFWSFVEQVENEQLFEEIASETEEKIANFESQNSSSNQVLDDDELSFWSYEETQAVQKFSGKQFIQPQIIQTEEQLQALVKQLEKFTDQNHPVAWDTETTALEPRDAKLVGIGCCWGTEKTDIAYIPLEHTTGTQLKKEIVLEALRPILESEKYPKALQNAKFDRLILKVQGINLAGVVFDTMLASYVLNPDESHNLTELSRKYLDSGIVAKSYKQLSLGKNQTIADLDIPTVAEYCGLDVYATYLLVPKLREKLQQVPELHKLLLEIEQPLEPVLAEMEYQGIRINVNYLKQLSSQLEKQLDIIEKRAYEEAGTEFNLGSPKQLSQLLFETLELSTKKSRKTKTGYSTDAKVLEKLKGDHPIIDSILEHRTLAKLKSTYVDALPELVHPQTKRIHTDFNQAITATGRLSSSNPNLQNIPIRTEFSRQIRQAFIPEPGWVLIAADYSQIELRILAHLSDEPILVEAYQNNRDIHTVTAQFLFEKDNPTDVTPEERRFGKTINFGVIYGMGALRFSREMKVNTNKAKEFIERFNQQYQQLFKYLEQQKKTAISQGYVTTLLGRRRYFHFESPSLKELKGTPLEHIDLDILKSIGQNDAQLLRAAANAPIQGSSADIIKIAMVKLKDVLQNYTAKLLLQVHDELVLEVPPEEWEELQPKIKQTMENAYSLKVPLLVEIHAGENWMEAK</sequence>
<evidence type="ECO:0000256" key="12">
    <source>
        <dbReference type="ARBA" id="ARBA00023125"/>
    </source>
</evidence>
<reference evidence="20 21" key="1">
    <citation type="submission" date="2015-06" db="EMBL/GenBank/DDBJ databases">
        <title>Draft genome assembly of filamentous brackish cyanobacterium Limnoraphis robusta strain CS-951.</title>
        <authorList>
            <person name="Willis A."/>
            <person name="Parks M."/>
            <person name="Burford M.A."/>
        </authorList>
    </citation>
    <scope>NUCLEOTIDE SEQUENCE [LARGE SCALE GENOMIC DNA]</scope>
    <source>
        <strain evidence="20 21">CS-951</strain>
    </source>
</reference>
<dbReference type="Gene3D" id="3.30.420.10">
    <property type="entry name" value="Ribonuclease H-like superfamily/Ribonuclease H"/>
    <property type="match status" value="1"/>
</dbReference>
<dbReference type="InterPro" id="IPR002562">
    <property type="entry name" value="3'-5'_exonuclease_dom"/>
</dbReference>
<dbReference type="Pfam" id="PF02739">
    <property type="entry name" value="5_3_exonuc_N"/>
    <property type="match status" value="1"/>
</dbReference>
<dbReference type="Gene3D" id="1.10.150.20">
    <property type="entry name" value="5' to 3' exonuclease, C-terminal subdomain"/>
    <property type="match status" value="2"/>
</dbReference>
<dbReference type="InterPro" id="IPR029060">
    <property type="entry name" value="PIN-like_dom_sf"/>
</dbReference>
<name>A0A0F5YHK2_9CYAN</name>
<comment type="similarity">
    <text evidence="1 16">Belongs to the DNA polymerase type-A family.</text>
</comment>
<dbReference type="NCBIfam" id="TIGR00593">
    <property type="entry name" value="pola"/>
    <property type="match status" value="1"/>
</dbReference>
<dbReference type="PANTHER" id="PTHR10133:SF27">
    <property type="entry name" value="DNA POLYMERASE NU"/>
    <property type="match status" value="1"/>
</dbReference>
<evidence type="ECO:0000256" key="15">
    <source>
        <dbReference type="NCBIfam" id="TIGR00593"/>
    </source>
</evidence>
<dbReference type="EC" id="2.7.7.7" evidence="2 15"/>
<feature type="domain" description="5'-3' exonuclease" evidence="18">
    <location>
        <begin position="13"/>
        <end position="281"/>
    </location>
</feature>
<dbReference type="FunFam" id="1.10.150.20:FF:000002">
    <property type="entry name" value="DNA polymerase I"/>
    <property type="match status" value="1"/>
</dbReference>
<dbReference type="Pfam" id="PF01612">
    <property type="entry name" value="DNA_pol_A_exo1"/>
    <property type="match status" value="1"/>
</dbReference>
<evidence type="ECO:0000256" key="16">
    <source>
        <dbReference type="RuleBase" id="RU004460"/>
    </source>
</evidence>
<dbReference type="AlphaFoldDB" id="A0A0F5YHK2"/>